<evidence type="ECO:0008006" key="2">
    <source>
        <dbReference type="Google" id="ProtNLM"/>
    </source>
</evidence>
<name>X1TFR2_9ZZZZ</name>
<dbReference type="AlphaFoldDB" id="X1TFR2"/>
<proteinExistence type="predicted"/>
<gene>
    <name evidence="1" type="ORF">S12H4_38181</name>
</gene>
<dbReference type="PANTHER" id="PTHR30244">
    <property type="entry name" value="TRANSAMINASE"/>
    <property type="match status" value="1"/>
</dbReference>
<dbReference type="Gene3D" id="3.90.1150.10">
    <property type="entry name" value="Aspartate Aminotransferase, domain 1"/>
    <property type="match status" value="1"/>
</dbReference>
<dbReference type="Gene3D" id="3.40.640.10">
    <property type="entry name" value="Type I PLP-dependent aspartate aminotransferase-like (Major domain)"/>
    <property type="match status" value="1"/>
</dbReference>
<dbReference type="GO" id="GO:0008483">
    <property type="term" value="F:transaminase activity"/>
    <property type="evidence" value="ECO:0007669"/>
    <property type="project" value="TreeGrafter"/>
</dbReference>
<reference evidence="1" key="1">
    <citation type="journal article" date="2014" name="Front. Microbiol.">
        <title>High frequency of phylogenetically diverse reductive dehalogenase-homologous genes in deep subseafloor sedimentary metagenomes.</title>
        <authorList>
            <person name="Kawai M."/>
            <person name="Futagami T."/>
            <person name="Toyoda A."/>
            <person name="Takaki Y."/>
            <person name="Nishi S."/>
            <person name="Hori S."/>
            <person name="Arai W."/>
            <person name="Tsubouchi T."/>
            <person name="Morono Y."/>
            <person name="Uchiyama I."/>
            <person name="Ito T."/>
            <person name="Fujiyama A."/>
            <person name="Inagaki F."/>
            <person name="Takami H."/>
        </authorList>
    </citation>
    <scope>NUCLEOTIDE SEQUENCE</scope>
    <source>
        <strain evidence="1">Expedition CK06-06</strain>
    </source>
</reference>
<feature type="non-terminal residue" evidence="1">
    <location>
        <position position="266"/>
    </location>
</feature>
<dbReference type="InterPro" id="IPR015421">
    <property type="entry name" value="PyrdxlP-dep_Trfase_major"/>
</dbReference>
<organism evidence="1">
    <name type="scientific">marine sediment metagenome</name>
    <dbReference type="NCBI Taxonomy" id="412755"/>
    <lineage>
        <taxon>unclassified sequences</taxon>
        <taxon>metagenomes</taxon>
        <taxon>ecological metagenomes</taxon>
    </lineage>
</organism>
<comment type="caution">
    <text evidence="1">The sequence shown here is derived from an EMBL/GenBank/DDBJ whole genome shotgun (WGS) entry which is preliminary data.</text>
</comment>
<dbReference type="InterPro" id="IPR015422">
    <property type="entry name" value="PyrdxlP-dep_Trfase_small"/>
</dbReference>
<dbReference type="InterPro" id="IPR015424">
    <property type="entry name" value="PyrdxlP-dep_Trfase"/>
</dbReference>
<dbReference type="Pfam" id="PF01041">
    <property type="entry name" value="DegT_DnrJ_EryC1"/>
    <property type="match status" value="1"/>
</dbReference>
<dbReference type="GO" id="GO:0000271">
    <property type="term" value="P:polysaccharide biosynthetic process"/>
    <property type="evidence" value="ECO:0007669"/>
    <property type="project" value="TreeGrafter"/>
</dbReference>
<protein>
    <recommendedName>
        <fullName evidence="2">Aminotransferase DegT</fullName>
    </recommendedName>
</protein>
<evidence type="ECO:0000313" key="1">
    <source>
        <dbReference type="EMBL" id="GAI90191.1"/>
    </source>
</evidence>
<dbReference type="SUPFAM" id="SSF53383">
    <property type="entry name" value="PLP-dependent transferases"/>
    <property type="match status" value="1"/>
</dbReference>
<dbReference type="EMBL" id="BARW01022955">
    <property type="protein sequence ID" value="GAI90191.1"/>
    <property type="molecule type" value="Genomic_DNA"/>
</dbReference>
<feature type="non-terminal residue" evidence="1">
    <location>
        <position position="1"/>
    </location>
</feature>
<accession>X1TFR2</accession>
<dbReference type="GO" id="GO:0030170">
    <property type="term" value="F:pyridoxal phosphate binding"/>
    <property type="evidence" value="ECO:0007669"/>
    <property type="project" value="TreeGrafter"/>
</dbReference>
<sequence length="266" mass="30068">DTFQIDTEKIEAKITSRTRAILPVHILGLPADMLRIMGIAKKHNLIVVEDACQAWLAEINHQKMGTFGHAGCFSFQNSKNIPIGEGGAIVSDDDEFMDRCYSYHNYGNPYGSLVGEVSAGTVMAGTKLRMTEYQAAIGLAQLERLEGQTTTRNENAEYLKSQIKDIPGIIPYELTPGVTRAAFHLFPFRYKEKEFQDLPREGFLEALRAEGITCSSGYSTLNKMPYLNNAFQSKNFQKMYPRKMLDIDKYLEQNQCPENDRLCNEE</sequence>
<dbReference type="InterPro" id="IPR000653">
    <property type="entry name" value="DegT/StrS_aminotransferase"/>
</dbReference>
<dbReference type="PANTHER" id="PTHR30244:SF34">
    <property type="entry name" value="DTDP-4-AMINO-4,6-DIDEOXYGALACTOSE TRANSAMINASE"/>
    <property type="match status" value="1"/>
</dbReference>